<keyword evidence="2" id="KW-1185">Reference proteome</keyword>
<comment type="caution">
    <text evidence="1">The sequence shown here is derived from an EMBL/GenBank/DDBJ whole genome shotgun (WGS) entry which is preliminary data.</text>
</comment>
<name>A0ACC0PSN4_RHOML</name>
<accession>A0ACC0PSN4</accession>
<dbReference type="Proteomes" id="UP001062846">
    <property type="component" value="Chromosome 2"/>
</dbReference>
<evidence type="ECO:0000313" key="1">
    <source>
        <dbReference type="EMBL" id="KAI8568139.1"/>
    </source>
</evidence>
<proteinExistence type="predicted"/>
<dbReference type="EMBL" id="CM046389">
    <property type="protein sequence ID" value="KAI8568139.1"/>
    <property type="molecule type" value="Genomic_DNA"/>
</dbReference>
<reference evidence="1" key="1">
    <citation type="submission" date="2022-02" db="EMBL/GenBank/DDBJ databases">
        <title>Plant Genome Project.</title>
        <authorList>
            <person name="Zhang R.-G."/>
        </authorList>
    </citation>
    <scope>NUCLEOTIDE SEQUENCE</scope>
    <source>
        <strain evidence="1">AT1</strain>
    </source>
</reference>
<sequence length="59" mass="6797">MLKIVMKIRMLQMTVQMQPMMLATGPTLEMEGRMAEAMRLIILHSTFSTMLIVIRSRGE</sequence>
<organism evidence="1 2">
    <name type="scientific">Rhododendron molle</name>
    <name type="common">Chinese azalea</name>
    <name type="synonym">Azalea mollis</name>
    <dbReference type="NCBI Taxonomy" id="49168"/>
    <lineage>
        <taxon>Eukaryota</taxon>
        <taxon>Viridiplantae</taxon>
        <taxon>Streptophyta</taxon>
        <taxon>Embryophyta</taxon>
        <taxon>Tracheophyta</taxon>
        <taxon>Spermatophyta</taxon>
        <taxon>Magnoliopsida</taxon>
        <taxon>eudicotyledons</taxon>
        <taxon>Gunneridae</taxon>
        <taxon>Pentapetalae</taxon>
        <taxon>asterids</taxon>
        <taxon>Ericales</taxon>
        <taxon>Ericaceae</taxon>
        <taxon>Ericoideae</taxon>
        <taxon>Rhodoreae</taxon>
        <taxon>Rhododendron</taxon>
    </lineage>
</organism>
<protein>
    <submittedName>
        <fullName evidence="1">Uncharacterized protein</fullName>
    </submittedName>
</protein>
<gene>
    <name evidence="1" type="ORF">RHMOL_Rhmol02G0174300</name>
</gene>
<evidence type="ECO:0000313" key="2">
    <source>
        <dbReference type="Proteomes" id="UP001062846"/>
    </source>
</evidence>